<proteinExistence type="predicted"/>
<gene>
    <name evidence="1" type="ORF">J4Q44_G00130070</name>
</gene>
<protein>
    <submittedName>
        <fullName evidence="1">Uncharacterized protein</fullName>
    </submittedName>
</protein>
<accession>A0AAN8M2L9</accession>
<keyword evidence="2" id="KW-1185">Reference proteome</keyword>
<organism evidence="1 2">
    <name type="scientific">Coregonus suidteri</name>
    <dbReference type="NCBI Taxonomy" id="861788"/>
    <lineage>
        <taxon>Eukaryota</taxon>
        <taxon>Metazoa</taxon>
        <taxon>Chordata</taxon>
        <taxon>Craniata</taxon>
        <taxon>Vertebrata</taxon>
        <taxon>Euteleostomi</taxon>
        <taxon>Actinopterygii</taxon>
        <taxon>Neopterygii</taxon>
        <taxon>Teleostei</taxon>
        <taxon>Protacanthopterygii</taxon>
        <taxon>Salmoniformes</taxon>
        <taxon>Salmonidae</taxon>
        <taxon>Coregoninae</taxon>
        <taxon>Coregonus</taxon>
    </lineage>
</organism>
<evidence type="ECO:0000313" key="2">
    <source>
        <dbReference type="Proteomes" id="UP001356427"/>
    </source>
</evidence>
<evidence type="ECO:0000313" key="1">
    <source>
        <dbReference type="EMBL" id="KAK6317607.1"/>
    </source>
</evidence>
<feature type="non-terminal residue" evidence="1">
    <location>
        <position position="106"/>
    </location>
</feature>
<comment type="caution">
    <text evidence="1">The sequence shown here is derived from an EMBL/GenBank/DDBJ whole genome shotgun (WGS) entry which is preliminary data.</text>
</comment>
<reference evidence="1 2" key="1">
    <citation type="submission" date="2021-04" db="EMBL/GenBank/DDBJ databases">
        <authorList>
            <person name="De Guttry C."/>
            <person name="Zahm M."/>
            <person name="Klopp C."/>
            <person name="Cabau C."/>
            <person name="Louis A."/>
            <person name="Berthelot C."/>
            <person name="Parey E."/>
            <person name="Roest Crollius H."/>
            <person name="Montfort J."/>
            <person name="Robinson-Rechavi M."/>
            <person name="Bucao C."/>
            <person name="Bouchez O."/>
            <person name="Gislard M."/>
            <person name="Lluch J."/>
            <person name="Milhes M."/>
            <person name="Lampietro C."/>
            <person name="Lopez Roques C."/>
            <person name="Donnadieu C."/>
            <person name="Braasch I."/>
            <person name="Desvignes T."/>
            <person name="Postlethwait J."/>
            <person name="Bobe J."/>
            <person name="Wedekind C."/>
            <person name="Guiguen Y."/>
        </authorList>
    </citation>
    <scope>NUCLEOTIDE SEQUENCE [LARGE SCALE GENOMIC DNA]</scope>
    <source>
        <strain evidence="1">Cs_M1</strain>
        <tissue evidence="1">Blood</tissue>
    </source>
</reference>
<dbReference type="AlphaFoldDB" id="A0AAN8M2L9"/>
<dbReference type="EMBL" id="JAGTTL010000010">
    <property type="protein sequence ID" value="KAK6317607.1"/>
    <property type="molecule type" value="Genomic_DNA"/>
</dbReference>
<dbReference type="Proteomes" id="UP001356427">
    <property type="component" value="Unassembled WGS sequence"/>
</dbReference>
<name>A0AAN8M2L9_9TELE</name>
<sequence>MSVPVNCQRDFNLLSFDPDGDMVRCRYAVPTDECDTSSNLPNDFSLRGDCTLSFWSNSNTTGTYAVQMMMEDFPTQSISLPPMHLGSLYRDFKRYTQQTACSVCSE</sequence>